<organism evidence="3 4">
    <name type="scientific">Streptomyces heliomycini</name>
    <dbReference type="NCBI Taxonomy" id="284032"/>
    <lineage>
        <taxon>Bacteria</taxon>
        <taxon>Bacillati</taxon>
        <taxon>Actinomycetota</taxon>
        <taxon>Actinomycetes</taxon>
        <taxon>Kitasatosporales</taxon>
        <taxon>Streptomycetaceae</taxon>
        <taxon>Streptomyces</taxon>
    </lineage>
</organism>
<keyword evidence="4" id="KW-1185">Reference proteome</keyword>
<dbReference type="PROSITE" id="PS51257">
    <property type="entry name" value="PROKAR_LIPOPROTEIN"/>
    <property type="match status" value="1"/>
</dbReference>
<protein>
    <submittedName>
        <fullName evidence="3">LysM peptidoglycan-binding domain-containing protein</fullName>
    </submittedName>
</protein>
<name>A0ABV5LG69_9ACTN</name>
<feature type="chain" id="PRO_5045179418" evidence="2">
    <location>
        <begin position="41"/>
        <end position="619"/>
    </location>
</feature>
<sequence length="619" mass="65987">MQKLPIRRSKAPRRRRMAVTAVSGIAAGCTVLCPAPIALARPATTTAPVPTALTAPSQAPAEDAARDDESVRTVTDGDTLWSMAEEVYGSGARWPDLYRASRDGIEKAARSHGLPSGGGGHWIFAGTAIRTPAPAAKTQAPAVKTQAPATKAQDPATKTRTPATADPHLTRFERQLAQAGYTSQSGSEAVFDLDRRYCEGTLFSGMWPNPQSPYIVSNLPEVPGQTANTNPPVTWRLREDEAVVLIGTTPPPEAYFSFDLTMVRGSLHTGPVLWPAVGDPVNRGTVKTAGPTPFGQPFALVMTGHERTRAEVHEMLAASGLGGAINDATVPPAMFRLGLGEDADQFLLGIRTAAPEPGFEKALDAYRDAPPLQILRVRPKGASADQTKPVYAPAPLPVPRLRTAGTGATELDLNPSLQELRQRIIDAHPGFEARDVVTERGFEQSYPGLQSNKVIDPPTPGIGALSNDADDPLSPSFSLPDGSFVVAYGTNHVATRQASYSSISLYADEEAAVSVTAKNHRDLRGTARDYLPGSPDADKLYAWTFSRAGDAGPTGPHVTELPSASTDFCAQYGAERPVDMSRMQAVARAYMQPETLTHPALSSLLLDRLLVFTPKPKSK</sequence>
<comment type="caution">
    <text evidence="3">The sequence shown here is derived from an EMBL/GenBank/DDBJ whole genome shotgun (WGS) entry which is preliminary data.</text>
</comment>
<feature type="region of interest" description="Disordered" evidence="1">
    <location>
        <begin position="49"/>
        <end position="71"/>
    </location>
</feature>
<evidence type="ECO:0000256" key="1">
    <source>
        <dbReference type="SAM" id="MobiDB-lite"/>
    </source>
</evidence>
<evidence type="ECO:0000313" key="4">
    <source>
        <dbReference type="Proteomes" id="UP001589753"/>
    </source>
</evidence>
<dbReference type="Proteomes" id="UP001589753">
    <property type="component" value="Unassembled WGS sequence"/>
</dbReference>
<proteinExistence type="predicted"/>
<gene>
    <name evidence="3" type="ORF">ACFFUA_27725</name>
</gene>
<dbReference type="RefSeq" id="WP_380956573.1">
    <property type="nucleotide sequence ID" value="NZ_JBHMDI010000105.1"/>
</dbReference>
<dbReference type="EMBL" id="JBHMDI010000105">
    <property type="protein sequence ID" value="MFB9351181.1"/>
    <property type="molecule type" value="Genomic_DNA"/>
</dbReference>
<feature type="signal peptide" evidence="2">
    <location>
        <begin position="1"/>
        <end position="40"/>
    </location>
</feature>
<evidence type="ECO:0000256" key="2">
    <source>
        <dbReference type="SAM" id="SignalP"/>
    </source>
</evidence>
<reference evidence="3 4" key="1">
    <citation type="submission" date="2024-09" db="EMBL/GenBank/DDBJ databases">
        <authorList>
            <person name="Sun Q."/>
            <person name="Mori K."/>
        </authorList>
    </citation>
    <scope>NUCLEOTIDE SEQUENCE [LARGE SCALE GENOMIC DNA]</scope>
    <source>
        <strain evidence="3 4">JCM 9767</strain>
    </source>
</reference>
<accession>A0ABV5LG69</accession>
<keyword evidence="2" id="KW-0732">Signal</keyword>
<feature type="region of interest" description="Disordered" evidence="1">
    <location>
        <begin position="139"/>
        <end position="163"/>
    </location>
</feature>
<evidence type="ECO:0000313" key="3">
    <source>
        <dbReference type="EMBL" id="MFB9351181.1"/>
    </source>
</evidence>